<evidence type="ECO:0000313" key="2">
    <source>
        <dbReference type="Proteomes" id="UP000007305"/>
    </source>
</evidence>
<proteinExistence type="predicted"/>
<accession>A0A804LZQ7</accession>
<dbReference type="Gramene" id="Zm00001eb048200_T001">
    <property type="protein sequence ID" value="Zm00001eb048200_P001"/>
    <property type="gene ID" value="Zm00001eb048200"/>
</dbReference>
<reference evidence="1" key="3">
    <citation type="submission" date="2021-05" db="UniProtKB">
        <authorList>
            <consortium name="EnsemblPlants"/>
        </authorList>
    </citation>
    <scope>IDENTIFICATION</scope>
    <source>
        <strain evidence="1">cv. B73</strain>
    </source>
</reference>
<sequence length="76" mass="8274">MRSPVAEVGPKLGLCTGEKMEARRVTPSRCACHQGMASHLVTQEQLDCAKEAIKSTVLMNLESRAKVTCLCLVIML</sequence>
<dbReference type="Proteomes" id="UP000007305">
    <property type="component" value="Chromosome 1"/>
</dbReference>
<evidence type="ECO:0000313" key="1">
    <source>
        <dbReference type="EnsemblPlants" id="Zm00001eb048200_P001"/>
    </source>
</evidence>
<dbReference type="EnsemblPlants" id="Zm00001eb048200_T001">
    <property type="protein sequence ID" value="Zm00001eb048200_P001"/>
    <property type="gene ID" value="Zm00001eb048200"/>
</dbReference>
<keyword evidence="2" id="KW-1185">Reference proteome</keyword>
<reference evidence="2" key="1">
    <citation type="submission" date="2015-12" db="EMBL/GenBank/DDBJ databases">
        <title>Update maize B73 reference genome by single molecule sequencing technologies.</title>
        <authorList>
            <consortium name="Maize Genome Sequencing Project"/>
            <person name="Ware D."/>
        </authorList>
    </citation>
    <scope>NUCLEOTIDE SEQUENCE [LARGE SCALE GENOMIC DNA]</scope>
    <source>
        <strain evidence="2">cv. B73</strain>
    </source>
</reference>
<dbReference type="AlphaFoldDB" id="A0A804LZQ7"/>
<organism evidence="1 2">
    <name type="scientific">Zea mays</name>
    <name type="common">Maize</name>
    <dbReference type="NCBI Taxonomy" id="4577"/>
    <lineage>
        <taxon>Eukaryota</taxon>
        <taxon>Viridiplantae</taxon>
        <taxon>Streptophyta</taxon>
        <taxon>Embryophyta</taxon>
        <taxon>Tracheophyta</taxon>
        <taxon>Spermatophyta</taxon>
        <taxon>Magnoliopsida</taxon>
        <taxon>Liliopsida</taxon>
        <taxon>Poales</taxon>
        <taxon>Poaceae</taxon>
        <taxon>PACMAD clade</taxon>
        <taxon>Panicoideae</taxon>
        <taxon>Andropogonodae</taxon>
        <taxon>Andropogoneae</taxon>
        <taxon>Tripsacinae</taxon>
        <taxon>Zea</taxon>
    </lineage>
</organism>
<dbReference type="InParanoid" id="A0A804LZQ7"/>
<protein>
    <submittedName>
        <fullName evidence="1">Uncharacterized protein</fullName>
    </submittedName>
</protein>
<name>A0A804LZQ7_MAIZE</name>
<reference evidence="1" key="2">
    <citation type="submission" date="2019-07" db="EMBL/GenBank/DDBJ databases">
        <authorList>
            <person name="Seetharam A."/>
            <person name="Woodhouse M."/>
            <person name="Cannon E."/>
        </authorList>
    </citation>
    <scope>NUCLEOTIDE SEQUENCE [LARGE SCALE GENOMIC DNA]</scope>
    <source>
        <strain evidence="1">cv. B73</strain>
    </source>
</reference>